<keyword evidence="7" id="KW-1185">Reference proteome</keyword>
<evidence type="ECO:0000313" key="7">
    <source>
        <dbReference type="Proteomes" id="UP001424741"/>
    </source>
</evidence>
<evidence type="ECO:0000313" key="6">
    <source>
        <dbReference type="EMBL" id="GAA5495009.1"/>
    </source>
</evidence>
<proteinExistence type="predicted"/>
<evidence type="ECO:0000259" key="5">
    <source>
        <dbReference type="PROSITE" id="PS51900"/>
    </source>
</evidence>
<dbReference type="SUPFAM" id="SSF56349">
    <property type="entry name" value="DNA breaking-rejoining enzymes"/>
    <property type="match status" value="1"/>
</dbReference>
<dbReference type="Pfam" id="PF13102">
    <property type="entry name" value="Phage_int_SAM_5"/>
    <property type="match status" value="1"/>
</dbReference>
<gene>
    <name evidence="6" type="ORF">Rhal01_01178</name>
</gene>
<keyword evidence="1" id="KW-0229">DNA integration</keyword>
<evidence type="ECO:0000256" key="4">
    <source>
        <dbReference type="PROSITE-ProRule" id="PRU01248"/>
    </source>
</evidence>
<protein>
    <recommendedName>
        <fullName evidence="5">Core-binding (CB) domain-containing protein</fullName>
    </recommendedName>
</protein>
<organism evidence="6 7">
    <name type="scientific">Rubritalea halochordaticola</name>
    <dbReference type="NCBI Taxonomy" id="714537"/>
    <lineage>
        <taxon>Bacteria</taxon>
        <taxon>Pseudomonadati</taxon>
        <taxon>Verrucomicrobiota</taxon>
        <taxon>Verrucomicrobiia</taxon>
        <taxon>Verrucomicrobiales</taxon>
        <taxon>Rubritaleaceae</taxon>
        <taxon>Rubritalea</taxon>
    </lineage>
</organism>
<dbReference type="Gene3D" id="1.10.443.10">
    <property type="entry name" value="Intergrase catalytic core"/>
    <property type="match status" value="1"/>
</dbReference>
<comment type="caution">
    <text evidence="6">The sequence shown here is derived from an EMBL/GenBank/DDBJ whole genome shotgun (WGS) entry which is preliminary data.</text>
</comment>
<dbReference type="InterPro" id="IPR013762">
    <property type="entry name" value="Integrase-like_cat_sf"/>
</dbReference>
<dbReference type="EMBL" id="BAABRL010000003">
    <property type="protein sequence ID" value="GAA5495009.1"/>
    <property type="molecule type" value="Genomic_DNA"/>
</dbReference>
<reference evidence="6 7" key="1">
    <citation type="submission" date="2024-02" db="EMBL/GenBank/DDBJ databases">
        <title>Rubritalea halochordaticola NBRC 107102.</title>
        <authorList>
            <person name="Ichikawa N."/>
            <person name="Katano-Makiyama Y."/>
            <person name="Hidaka K."/>
        </authorList>
    </citation>
    <scope>NUCLEOTIDE SEQUENCE [LARGE SCALE GENOMIC DNA]</scope>
    <source>
        <strain evidence="6 7">NBRC 107102</strain>
    </source>
</reference>
<evidence type="ECO:0000256" key="2">
    <source>
        <dbReference type="ARBA" id="ARBA00023125"/>
    </source>
</evidence>
<keyword evidence="2 4" id="KW-0238">DNA-binding</keyword>
<evidence type="ECO:0000256" key="3">
    <source>
        <dbReference type="ARBA" id="ARBA00023172"/>
    </source>
</evidence>
<dbReference type="InterPro" id="IPR044068">
    <property type="entry name" value="CB"/>
</dbReference>
<name>A0ABP9UZ88_9BACT</name>
<dbReference type="PROSITE" id="PS51900">
    <property type="entry name" value="CB"/>
    <property type="match status" value="1"/>
</dbReference>
<evidence type="ECO:0000256" key="1">
    <source>
        <dbReference type="ARBA" id="ARBA00022908"/>
    </source>
</evidence>
<sequence length="474" mass="54944">MGVIHKLPSLKPYKHPSCNWRVSYTALVGNKVKRVAKAFKEKSEAKTFYDLKMSEYKVHNLMSVNELVAVLPALTKWIKFCEQSSGTVSLESLDEVVVSAMSTLEARQRSQRIGLIIESFLEEKKAAHFKKTKQDKDVGSHCRNLKNRLKKLNEYYGEDRLICDITLGEAKGFLSWLYEDYEYGNRTVHNHRSSVVSLFNYALKHEYLDSNVFEKTDTPDEVDQEIHFYSLEDMENIWWRACPDIKLAIVLQAFCGVRTCEYKRMLWSDIDVENQVIYIRGRVGKKGMKRNIQLDPVQAAQIAMLKGKIVPEDDSLDSWLEGDSEAKDESLGDFLDRLENEETSEPCRELPLKVFSLGEREYKRRLDSVVPVRIDNGFRHSFGTYHYALHADWMKTTQMMGNSQKVLAKHYNGLTSRKEAENYFNIINDMDVVGEPIDARYQDEDAPGVAYDEIREVLVEQSVKTHPRERRIHK</sequence>
<dbReference type="InterPro" id="IPR010998">
    <property type="entry name" value="Integrase_recombinase_N"/>
</dbReference>
<feature type="domain" description="Core-binding (CB)" evidence="5">
    <location>
        <begin position="111"/>
        <end position="203"/>
    </location>
</feature>
<dbReference type="Gene3D" id="1.10.150.130">
    <property type="match status" value="1"/>
</dbReference>
<dbReference type="InterPro" id="IPR025269">
    <property type="entry name" value="SAM-like_dom"/>
</dbReference>
<keyword evidence="3" id="KW-0233">DNA recombination</keyword>
<accession>A0ABP9UZ88</accession>
<dbReference type="RefSeq" id="WP_346187864.1">
    <property type="nucleotide sequence ID" value="NZ_BAABRL010000003.1"/>
</dbReference>
<dbReference type="InterPro" id="IPR011010">
    <property type="entry name" value="DNA_brk_join_enz"/>
</dbReference>
<dbReference type="Proteomes" id="UP001424741">
    <property type="component" value="Unassembled WGS sequence"/>
</dbReference>